<protein>
    <submittedName>
        <fullName evidence="7">Unannotated protein</fullName>
    </submittedName>
</protein>
<comment type="similarity">
    <text evidence="1">Belongs to the PstS family.</text>
</comment>
<accession>A0A6J6ZZC2</accession>
<dbReference type="InterPro" id="IPR005673">
    <property type="entry name" value="ABC_phos-bd_PstS"/>
</dbReference>
<feature type="domain" description="PBP" evidence="4">
    <location>
        <begin position="47"/>
        <end position="341"/>
    </location>
</feature>
<dbReference type="Pfam" id="PF12849">
    <property type="entry name" value="PBP_like_2"/>
    <property type="match status" value="1"/>
</dbReference>
<dbReference type="AlphaFoldDB" id="A0A6J6ZZC2"/>
<dbReference type="InterPro" id="IPR024370">
    <property type="entry name" value="PBP_domain"/>
</dbReference>
<dbReference type="SUPFAM" id="SSF53850">
    <property type="entry name" value="Periplasmic binding protein-like II"/>
    <property type="match status" value="1"/>
</dbReference>
<dbReference type="InterPro" id="IPR050962">
    <property type="entry name" value="Phosphate-bind_PstS"/>
</dbReference>
<dbReference type="GO" id="GO:0043190">
    <property type="term" value="C:ATP-binding cassette (ABC) transporter complex"/>
    <property type="evidence" value="ECO:0007669"/>
    <property type="project" value="InterPro"/>
</dbReference>
<dbReference type="CDD" id="cd13565">
    <property type="entry name" value="PBP2_PstS"/>
    <property type="match status" value="1"/>
</dbReference>
<dbReference type="GO" id="GO:0042301">
    <property type="term" value="F:phosphate ion binding"/>
    <property type="evidence" value="ECO:0007669"/>
    <property type="project" value="InterPro"/>
</dbReference>
<dbReference type="EMBL" id="CAFAAV010000131">
    <property type="protein sequence ID" value="CAB4825802.1"/>
    <property type="molecule type" value="Genomic_DNA"/>
</dbReference>
<gene>
    <name evidence="6" type="ORF">UFOPK2656_01183</name>
    <name evidence="7" type="ORF">UFOPK3099_01673</name>
    <name evidence="8" type="ORF">UFOPK3651_01432</name>
    <name evidence="9" type="ORF">UFOPK3931_02500</name>
    <name evidence="5" type="ORF">UFOPK4189_01257</name>
</gene>
<evidence type="ECO:0000313" key="7">
    <source>
        <dbReference type="EMBL" id="CAB4825802.1"/>
    </source>
</evidence>
<evidence type="ECO:0000313" key="6">
    <source>
        <dbReference type="EMBL" id="CAB4719055.1"/>
    </source>
</evidence>
<evidence type="ECO:0000313" key="8">
    <source>
        <dbReference type="EMBL" id="CAB4930291.1"/>
    </source>
</evidence>
<dbReference type="PROSITE" id="PS51257">
    <property type="entry name" value="PROKAR_LIPOPROTEIN"/>
    <property type="match status" value="1"/>
</dbReference>
<evidence type="ECO:0000259" key="4">
    <source>
        <dbReference type="Pfam" id="PF12849"/>
    </source>
</evidence>
<dbReference type="NCBIfam" id="TIGR00975">
    <property type="entry name" value="3a0107s03"/>
    <property type="match status" value="1"/>
</dbReference>
<evidence type="ECO:0000256" key="2">
    <source>
        <dbReference type="ARBA" id="ARBA00022448"/>
    </source>
</evidence>
<dbReference type="PANTHER" id="PTHR42996">
    <property type="entry name" value="PHOSPHATE-BINDING PROTEIN PSTS"/>
    <property type="match status" value="1"/>
</dbReference>
<dbReference type="PIRSF" id="PIRSF002756">
    <property type="entry name" value="PstS"/>
    <property type="match status" value="1"/>
</dbReference>
<dbReference type="EMBL" id="CAFBMT010000006">
    <property type="protein sequence ID" value="CAB4930291.1"/>
    <property type="molecule type" value="Genomic_DNA"/>
</dbReference>
<dbReference type="EMBL" id="CAESGF010000006">
    <property type="protein sequence ID" value="CAB4363477.1"/>
    <property type="molecule type" value="Genomic_DNA"/>
</dbReference>
<evidence type="ECO:0000256" key="3">
    <source>
        <dbReference type="ARBA" id="ARBA00022592"/>
    </source>
</evidence>
<dbReference type="EMBL" id="CAFBOL010000088">
    <property type="protein sequence ID" value="CAB5005617.1"/>
    <property type="molecule type" value="Genomic_DNA"/>
</dbReference>
<dbReference type="Gene3D" id="3.40.190.10">
    <property type="entry name" value="Periplasmic binding protein-like II"/>
    <property type="match status" value="2"/>
</dbReference>
<dbReference type="EMBL" id="CAEZYF010000006">
    <property type="protein sequence ID" value="CAB4719055.1"/>
    <property type="molecule type" value="Genomic_DNA"/>
</dbReference>
<evidence type="ECO:0000256" key="1">
    <source>
        <dbReference type="ARBA" id="ARBA00008725"/>
    </source>
</evidence>
<sequence>MNTNKRRFVLASLVSLSIVAVACSDDKTAETTTTPAASSTDAPVVTEAPMKLEATLDASGATFPKTYYEEAIAAFTDANSGVTINYAGGGSGKGRQDLADGIVAFAGTDGTIKDADIAGYKGGEVLYFPTVVAPITVSYNLSGVDGLQLSPTTIAKIFQRQITKWNDAAIAAENSGVTLPDTAITVVHRSDSSGTTGNFTKFLEKSVGKDKGAIWTLGTDSTVQWAADTQAGEGNAGVAQIVKSTDGAIGYVDFSDATDGGLQMAAIENAAGKFVAPSLEGASAAAAGAKIADNLTYSAIWADGDAAYPITAQTWIIAYKVQTDAAKGEALKAFLKFILTDGQTLAPTVNYAPLSADLAAKALAQLDMLQIG</sequence>
<evidence type="ECO:0000313" key="9">
    <source>
        <dbReference type="EMBL" id="CAB5005617.1"/>
    </source>
</evidence>
<dbReference type="GO" id="GO:0035435">
    <property type="term" value="P:phosphate ion transmembrane transport"/>
    <property type="evidence" value="ECO:0007669"/>
    <property type="project" value="InterPro"/>
</dbReference>
<reference evidence="7" key="1">
    <citation type="submission" date="2020-05" db="EMBL/GenBank/DDBJ databases">
        <authorList>
            <person name="Chiriac C."/>
            <person name="Salcher M."/>
            <person name="Ghai R."/>
            <person name="Kavagutti S V."/>
        </authorList>
    </citation>
    <scope>NUCLEOTIDE SEQUENCE</scope>
</reference>
<evidence type="ECO:0000313" key="5">
    <source>
        <dbReference type="EMBL" id="CAB4363477.1"/>
    </source>
</evidence>
<dbReference type="PANTHER" id="PTHR42996:SF1">
    <property type="entry name" value="PHOSPHATE-BINDING PROTEIN PSTS"/>
    <property type="match status" value="1"/>
</dbReference>
<proteinExistence type="inferred from homology"/>
<keyword evidence="2" id="KW-0813">Transport</keyword>
<organism evidence="7">
    <name type="scientific">freshwater metagenome</name>
    <dbReference type="NCBI Taxonomy" id="449393"/>
    <lineage>
        <taxon>unclassified sequences</taxon>
        <taxon>metagenomes</taxon>
        <taxon>ecological metagenomes</taxon>
    </lineage>
</organism>
<keyword evidence="3" id="KW-0592">Phosphate transport</keyword>
<name>A0A6J6ZZC2_9ZZZZ</name>